<dbReference type="Gene3D" id="3.30.160.170">
    <property type="entry name" value="FlaG-like"/>
    <property type="match status" value="1"/>
</dbReference>
<keyword evidence="1" id="KW-0175">Coiled coil</keyword>
<gene>
    <name evidence="2" type="ORF">ENO47_05045</name>
</gene>
<feature type="coiled-coil region" evidence="1">
    <location>
        <begin position="17"/>
        <end position="44"/>
    </location>
</feature>
<dbReference type="InterPro" id="IPR035924">
    <property type="entry name" value="FlaG-like_sf"/>
</dbReference>
<dbReference type="AlphaFoldDB" id="A0A7C2V594"/>
<dbReference type="PANTHER" id="PTHR37166:SF1">
    <property type="entry name" value="PROTEIN FLAG"/>
    <property type="match status" value="1"/>
</dbReference>
<name>A0A7C2V594_9AQUI</name>
<dbReference type="EMBL" id="DSFP01000040">
    <property type="protein sequence ID" value="HEW46022.1"/>
    <property type="molecule type" value="Genomic_DNA"/>
</dbReference>
<dbReference type="InterPro" id="IPR005186">
    <property type="entry name" value="FlaG"/>
</dbReference>
<dbReference type="SUPFAM" id="SSF160214">
    <property type="entry name" value="FlaG-like"/>
    <property type="match status" value="1"/>
</dbReference>
<accession>A0A7C2V594</accession>
<keyword evidence="2" id="KW-0282">Flagellum</keyword>
<protein>
    <submittedName>
        <fullName evidence="2">Flagellar biosynthesis protein FlaG</fullName>
    </submittedName>
</protein>
<dbReference type="PANTHER" id="PTHR37166">
    <property type="entry name" value="PROTEIN FLAG"/>
    <property type="match status" value="1"/>
</dbReference>
<sequence length="118" mass="14109">MRGFEIVNYDNQAMVQKQAQEGTLERMKREREEITQQSEIDRKTNSEELQKLIEEIRKKFDMLSKYLKIDIDTELEIPVAKIIERDTNRVIRQIPPEYLLELMKKIDQMLGILLNKEA</sequence>
<organism evidence="2">
    <name type="scientific">Hydrogenobacter sp</name>
    <dbReference type="NCBI Taxonomy" id="2152829"/>
    <lineage>
        <taxon>Bacteria</taxon>
        <taxon>Pseudomonadati</taxon>
        <taxon>Aquificota</taxon>
        <taxon>Aquificia</taxon>
        <taxon>Aquificales</taxon>
        <taxon>Aquificaceae</taxon>
        <taxon>Hydrogenobacter</taxon>
    </lineage>
</organism>
<evidence type="ECO:0000256" key="1">
    <source>
        <dbReference type="SAM" id="Coils"/>
    </source>
</evidence>
<keyword evidence="2" id="KW-0966">Cell projection</keyword>
<evidence type="ECO:0000313" key="2">
    <source>
        <dbReference type="EMBL" id="HEW46022.1"/>
    </source>
</evidence>
<dbReference type="Pfam" id="PF03646">
    <property type="entry name" value="FlaG"/>
    <property type="match status" value="1"/>
</dbReference>
<comment type="caution">
    <text evidence="2">The sequence shown here is derived from an EMBL/GenBank/DDBJ whole genome shotgun (WGS) entry which is preliminary data.</text>
</comment>
<proteinExistence type="predicted"/>
<reference evidence="2" key="1">
    <citation type="journal article" date="2020" name="mSystems">
        <title>Genome- and Community-Level Interaction Insights into Carbon Utilization and Element Cycling Functions of Hydrothermarchaeota in Hydrothermal Sediment.</title>
        <authorList>
            <person name="Zhou Z."/>
            <person name="Liu Y."/>
            <person name="Xu W."/>
            <person name="Pan J."/>
            <person name="Luo Z.H."/>
            <person name="Li M."/>
        </authorList>
    </citation>
    <scope>NUCLEOTIDE SEQUENCE [LARGE SCALE GENOMIC DNA]</scope>
    <source>
        <strain evidence="2">SpSt-132</strain>
    </source>
</reference>
<keyword evidence="2" id="KW-0969">Cilium</keyword>